<reference evidence="2" key="2">
    <citation type="submission" date="2022-06" db="UniProtKB">
        <authorList>
            <consortium name="EnsemblMetazoa"/>
        </authorList>
    </citation>
    <scope>IDENTIFICATION</scope>
</reference>
<evidence type="ECO:0000259" key="1">
    <source>
        <dbReference type="Pfam" id="PF05699"/>
    </source>
</evidence>
<organism evidence="2 3">
    <name type="scientific">Acyrthosiphon pisum</name>
    <name type="common">Pea aphid</name>
    <dbReference type="NCBI Taxonomy" id="7029"/>
    <lineage>
        <taxon>Eukaryota</taxon>
        <taxon>Metazoa</taxon>
        <taxon>Ecdysozoa</taxon>
        <taxon>Arthropoda</taxon>
        <taxon>Hexapoda</taxon>
        <taxon>Insecta</taxon>
        <taxon>Pterygota</taxon>
        <taxon>Neoptera</taxon>
        <taxon>Paraneoptera</taxon>
        <taxon>Hemiptera</taxon>
        <taxon>Sternorrhyncha</taxon>
        <taxon>Aphidomorpha</taxon>
        <taxon>Aphidoidea</taxon>
        <taxon>Aphididae</taxon>
        <taxon>Macrosiphini</taxon>
        <taxon>Acyrthosiphon</taxon>
    </lineage>
</organism>
<dbReference type="PANTHER" id="PTHR46289">
    <property type="entry name" value="52 KDA REPRESSOR OF THE INHIBITOR OF THE PROTEIN KINASE-LIKE PROTEIN-RELATED"/>
    <property type="match status" value="1"/>
</dbReference>
<dbReference type="RefSeq" id="XP_008190264.1">
    <property type="nucleotide sequence ID" value="XM_008192042.1"/>
</dbReference>
<reference evidence="3" key="1">
    <citation type="submission" date="2010-06" db="EMBL/GenBank/DDBJ databases">
        <authorList>
            <person name="Jiang H."/>
            <person name="Abraham K."/>
            <person name="Ali S."/>
            <person name="Alsbrooks S.L."/>
            <person name="Anim B.N."/>
            <person name="Anosike U.S."/>
            <person name="Attaway T."/>
            <person name="Bandaranaike D.P."/>
            <person name="Battles P.K."/>
            <person name="Bell S.N."/>
            <person name="Bell A.V."/>
            <person name="Beltran B."/>
            <person name="Bickham C."/>
            <person name="Bustamante Y."/>
            <person name="Caleb T."/>
            <person name="Canada A."/>
            <person name="Cardenas V."/>
            <person name="Carter K."/>
            <person name="Chacko J."/>
            <person name="Chandrabose M.N."/>
            <person name="Chavez D."/>
            <person name="Chavez A."/>
            <person name="Chen L."/>
            <person name="Chu H.-S."/>
            <person name="Claassen K.J."/>
            <person name="Cockrell R."/>
            <person name="Collins M."/>
            <person name="Cooper J.A."/>
            <person name="Cree A."/>
            <person name="Curry S.M."/>
            <person name="Da Y."/>
            <person name="Dao M.D."/>
            <person name="Das B."/>
            <person name="Davila M.-L."/>
            <person name="Davy-Carroll L."/>
            <person name="Denson S."/>
            <person name="Dinh H."/>
            <person name="Ebong V.E."/>
            <person name="Edwards J.R."/>
            <person name="Egan A."/>
            <person name="El-Daye J."/>
            <person name="Escobedo L."/>
            <person name="Fernandez S."/>
            <person name="Fernando P.R."/>
            <person name="Flagg N."/>
            <person name="Forbes L.D."/>
            <person name="Fowler R.G."/>
            <person name="Fu Q."/>
            <person name="Gabisi R.A."/>
            <person name="Ganer J."/>
            <person name="Garbino Pronczuk A."/>
            <person name="Garcia R.M."/>
            <person name="Garner T."/>
            <person name="Garrett T.E."/>
            <person name="Gonzalez D.A."/>
            <person name="Hamid H."/>
            <person name="Hawkins E.S."/>
            <person name="Hirani K."/>
            <person name="Hogues M.E."/>
            <person name="Hollins B."/>
            <person name="Hsiao C.-H."/>
            <person name="Jabil R."/>
            <person name="James M.L."/>
            <person name="Jhangiani S.N."/>
            <person name="Johnson B."/>
            <person name="Johnson Q."/>
            <person name="Joshi V."/>
            <person name="Kalu J.B."/>
            <person name="Kam C."/>
            <person name="Kashfia A."/>
            <person name="Keebler J."/>
            <person name="Kisamo H."/>
            <person name="Kovar C.L."/>
            <person name="Lago L.A."/>
            <person name="Lai C.-Y."/>
            <person name="Laidlaw J."/>
            <person name="Lara F."/>
            <person name="Le T.-K."/>
            <person name="Lee S.L."/>
            <person name="Legall F.H."/>
            <person name="Lemon S.J."/>
            <person name="Lewis L.R."/>
            <person name="Li B."/>
            <person name="Liu Y."/>
            <person name="Liu Y.-S."/>
            <person name="Lopez J."/>
            <person name="Lozado R.J."/>
            <person name="Lu J."/>
            <person name="Madu R.C."/>
            <person name="Maheshwari M."/>
            <person name="Maheshwari R."/>
            <person name="Malloy K."/>
            <person name="Martinez E."/>
            <person name="Mathew T."/>
            <person name="Mercado I.C."/>
            <person name="Mercado C."/>
            <person name="Meyer B."/>
            <person name="Montgomery K."/>
            <person name="Morgan M.B."/>
            <person name="Munidasa M."/>
            <person name="Nazareth L.V."/>
            <person name="Nelson J."/>
            <person name="Ng B.M."/>
            <person name="Nguyen N.B."/>
            <person name="Nguyen P.Q."/>
            <person name="Nguyen T."/>
            <person name="Obregon M."/>
            <person name="Okwuonu G.O."/>
            <person name="Onwere C.G."/>
            <person name="Orozco G."/>
            <person name="Parra A."/>
            <person name="Patel S."/>
            <person name="Patil S."/>
            <person name="Perez A."/>
            <person name="Perez Y."/>
            <person name="Pham C."/>
            <person name="Primus E.L."/>
            <person name="Pu L.-L."/>
            <person name="Puazo M."/>
            <person name="Qin X."/>
            <person name="Quiroz J.B."/>
            <person name="Reese J."/>
            <person name="Richards S."/>
            <person name="Rives C.M."/>
            <person name="Robberts R."/>
            <person name="Ruiz S.J."/>
            <person name="Ruiz M.J."/>
            <person name="Santibanez J."/>
            <person name="Schneider B.W."/>
            <person name="Sisson I."/>
            <person name="Smith M."/>
            <person name="Sodergren E."/>
            <person name="Song X.-Z."/>
            <person name="Song B.B."/>
            <person name="Summersgill H."/>
            <person name="Thelus R."/>
            <person name="Thornton R.D."/>
            <person name="Trejos Z.Y."/>
            <person name="Usmani K."/>
            <person name="Vattathil S."/>
            <person name="Villasana D."/>
            <person name="Walker D.L."/>
            <person name="Wang S."/>
            <person name="Wang K."/>
            <person name="White C.S."/>
            <person name="Williams A.C."/>
            <person name="Williamson J."/>
            <person name="Wilson K."/>
            <person name="Woghiren I.O."/>
            <person name="Woodworth J.R."/>
            <person name="Worley K.C."/>
            <person name="Wright R.A."/>
            <person name="Wu W."/>
            <person name="Young L."/>
            <person name="Zhang L."/>
            <person name="Zhang J."/>
            <person name="Zhu Y."/>
            <person name="Muzny D.M."/>
            <person name="Weinstock G."/>
            <person name="Gibbs R.A."/>
        </authorList>
    </citation>
    <scope>NUCLEOTIDE SEQUENCE [LARGE SCALE GENOMIC DNA]</scope>
    <source>
        <strain evidence="3">LSR1</strain>
    </source>
</reference>
<dbReference type="Proteomes" id="UP000007819">
    <property type="component" value="Chromosome X"/>
</dbReference>
<dbReference type="GO" id="GO:0046983">
    <property type="term" value="F:protein dimerization activity"/>
    <property type="evidence" value="ECO:0007669"/>
    <property type="project" value="InterPro"/>
</dbReference>
<sequence length="253" mass="28947">MQRRVPRQSGETNSDDPINNPVVSYKVNTYFVIIDKVLTELKKRLTEKDNTIDIAKDLALISPKLIYAMRKELSIPSDAFSSICENYKRFLNKDDILREYIQFIKSNIEITVSEKLPDFLHTTNSSFEEESSCDESNQDENETDNELTTNTIQYSGSLLIMYKFFSLKSLKGIFPNLYQVIQIGVTLPISTASTERSFLKLKIVKTRLRSTMTQNRLEDLLIISCESDISVQTENVVNNFAKRSSLLSKALSL</sequence>
<dbReference type="KEGG" id="api:103312039"/>
<evidence type="ECO:0000313" key="3">
    <source>
        <dbReference type="Proteomes" id="UP000007819"/>
    </source>
</evidence>
<dbReference type="InterPro" id="IPR012337">
    <property type="entry name" value="RNaseH-like_sf"/>
</dbReference>
<protein>
    <recommendedName>
        <fullName evidence="1">HAT C-terminal dimerisation domain-containing protein</fullName>
    </recommendedName>
</protein>
<dbReference type="InterPro" id="IPR052958">
    <property type="entry name" value="IFN-induced_PKR_regulator"/>
</dbReference>
<proteinExistence type="predicted"/>
<dbReference type="OrthoDB" id="6614314at2759"/>
<dbReference type="SUPFAM" id="SSF53098">
    <property type="entry name" value="Ribonuclease H-like"/>
    <property type="match status" value="1"/>
</dbReference>
<accession>A0A8R2BBY3</accession>
<dbReference type="InterPro" id="IPR008906">
    <property type="entry name" value="HATC_C_dom"/>
</dbReference>
<keyword evidence="3" id="KW-1185">Reference proteome</keyword>
<evidence type="ECO:0000313" key="2">
    <source>
        <dbReference type="EnsemblMetazoa" id="XP_008190264.1"/>
    </source>
</evidence>
<dbReference type="AlphaFoldDB" id="A0A8R2BBY3"/>
<dbReference type="Pfam" id="PF05699">
    <property type="entry name" value="Dimer_Tnp_hAT"/>
    <property type="match status" value="1"/>
</dbReference>
<dbReference type="PANTHER" id="PTHR46289:SF19">
    <property type="entry name" value="ZINC FINGER MYM-TYPE CONTAINING 1"/>
    <property type="match status" value="1"/>
</dbReference>
<name>A0A8R2BBY3_ACYPI</name>
<feature type="domain" description="HAT C-terminal dimerisation" evidence="1">
    <location>
        <begin position="169"/>
        <end position="227"/>
    </location>
</feature>
<dbReference type="EnsemblMetazoa" id="XM_008192042.1">
    <property type="protein sequence ID" value="XP_008190264.1"/>
    <property type="gene ID" value="LOC103312039"/>
</dbReference>
<dbReference type="GeneID" id="103312039"/>